<evidence type="ECO:0000313" key="5">
    <source>
        <dbReference type="Proteomes" id="UP000314985"/>
    </source>
</evidence>
<dbReference type="Gene3D" id="3.40.50.300">
    <property type="entry name" value="P-loop containing nucleotide triphosphate hydrolases"/>
    <property type="match status" value="1"/>
</dbReference>
<gene>
    <name evidence="4" type="primary">N4BP2L2</name>
</gene>
<dbReference type="Ensembl" id="ENSSSCT00070015193.1">
    <property type="protein sequence ID" value="ENSSSCP00070012562.1"/>
    <property type="gene ID" value="ENSSSCG00070007859.1"/>
</dbReference>
<organism evidence="4 5">
    <name type="scientific">Sus scrofa</name>
    <name type="common">Pig</name>
    <dbReference type="NCBI Taxonomy" id="9823"/>
    <lineage>
        <taxon>Eukaryota</taxon>
        <taxon>Metazoa</taxon>
        <taxon>Chordata</taxon>
        <taxon>Craniata</taxon>
        <taxon>Vertebrata</taxon>
        <taxon>Euteleostomi</taxon>
        <taxon>Mammalia</taxon>
        <taxon>Eutheria</taxon>
        <taxon>Laurasiatheria</taxon>
        <taxon>Artiodactyla</taxon>
        <taxon>Suina</taxon>
        <taxon>Suidae</taxon>
        <taxon>Sus</taxon>
    </lineage>
</organism>
<dbReference type="PANTHER" id="PTHR13308:SF23">
    <property type="entry name" value="NEDD4-BINDING PROTEIN 2-LIKE 2"/>
    <property type="match status" value="1"/>
</dbReference>
<evidence type="ECO:0000313" key="4">
    <source>
        <dbReference type="Ensembl" id="ENSSSCP00070012562.1"/>
    </source>
</evidence>
<keyword evidence="1" id="KW-0175">Coiled coil</keyword>
<dbReference type="InterPro" id="IPR056720">
    <property type="entry name" value="DUF7818"/>
</dbReference>
<accession>A0A4X1TBI8</accession>
<proteinExistence type="predicted"/>
<dbReference type="InterPro" id="IPR027417">
    <property type="entry name" value="P-loop_NTPase"/>
</dbReference>
<dbReference type="SUPFAM" id="SSF52540">
    <property type="entry name" value="P-loop containing nucleoside triphosphate hydrolases"/>
    <property type="match status" value="1"/>
</dbReference>
<dbReference type="PANTHER" id="PTHR13308">
    <property type="entry name" value="NEDD4-BINDING PROTEIN 2-LIKE 1"/>
    <property type="match status" value="1"/>
</dbReference>
<evidence type="ECO:0000256" key="2">
    <source>
        <dbReference type="SAM" id="MobiDB-lite"/>
    </source>
</evidence>
<feature type="region of interest" description="Disordered" evidence="2">
    <location>
        <begin position="545"/>
        <end position="627"/>
    </location>
</feature>
<dbReference type="InterPro" id="IPR026302">
    <property type="entry name" value="NEDD4-bd_p2"/>
</dbReference>
<feature type="region of interest" description="Disordered" evidence="2">
    <location>
        <begin position="144"/>
        <end position="164"/>
    </location>
</feature>
<name>A0A4X1TBI8_PIG</name>
<dbReference type="FunFam" id="3.40.50.300:FF:000620">
    <property type="entry name" value="NEDD4-binding protein 2 isoform X1"/>
    <property type="match status" value="1"/>
</dbReference>
<reference evidence="4 5" key="1">
    <citation type="submission" date="2017-08" db="EMBL/GenBank/DDBJ databases">
        <title>USMARCv1.0.</title>
        <authorList>
            <person name="Hannum G.I."/>
            <person name="Koren S."/>
            <person name="Schroeder S.G."/>
            <person name="Chin S.C."/>
            <person name="Nonneman D.J."/>
            <person name="Becker S.A."/>
            <person name="Rosen B.D."/>
            <person name="Bickhart D.M."/>
            <person name="Putnam N.H."/>
            <person name="Green R.E."/>
            <person name="Tuggle C.K."/>
            <person name="Liu H."/>
            <person name="Rohrer G.A."/>
            <person name="Warr A."/>
            <person name="Hall R."/>
            <person name="Kim K."/>
            <person name="Hume D.A."/>
            <person name="Talbot R."/>
            <person name="Chow W."/>
            <person name="Howe K."/>
            <person name="Schwartz A.S."/>
            <person name="Watson M."/>
            <person name="Archibald A.L."/>
            <person name="Phillippy A.M."/>
            <person name="Smith T.P.L."/>
        </authorList>
    </citation>
    <scope>NUCLEOTIDE SEQUENCE [LARGE SCALE GENOMIC DNA]</scope>
</reference>
<evidence type="ECO:0000256" key="1">
    <source>
        <dbReference type="ARBA" id="ARBA00023054"/>
    </source>
</evidence>
<feature type="domain" description="DUF7818" evidence="3">
    <location>
        <begin position="1125"/>
        <end position="1164"/>
    </location>
</feature>
<dbReference type="AlphaFoldDB" id="A0A4X1TBI8"/>
<feature type="compositionally biased region" description="Basic residues" evidence="2">
    <location>
        <begin position="570"/>
        <end position="592"/>
    </location>
</feature>
<evidence type="ECO:0000259" key="3">
    <source>
        <dbReference type="Pfam" id="PF25126"/>
    </source>
</evidence>
<reference evidence="4" key="2">
    <citation type="submission" date="2025-08" db="UniProtKB">
        <authorList>
            <consortium name="Ensembl"/>
        </authorList>
    </citation>
    <scope>IDENTIFICATION</scope>
</reference>
<protein>
    <submittedName>
        <fullName evidence="4">NEDD4 binding protein 2 like 2</fullName>
    </submittedName>
</protein>
<dbReference type="Pfam" id="PF25126">
    <property type="entry name" value="DUF7818"/>
    <property type="match status" value="1"/>
</dbReference>
<dbReference type="Pfam" id="PF13671">
    <property type="entry name" value="AAA_33"/>
    <property type="match status" value="1"/>
</dbReference>
<sequence length="1262" mass="144811">MSYDEIGAKSMGHGEELTIEPCYKKLKSTEEAYVFPHHGNANFHRIKEKTGSHRVPVPIIDSRGRSHPQEDKTRTTDVLKPVHDEMPGDRPNVTESTDSQILQDTRPALVSKDDDIYSTSTAFIGPIYKPPKKKKCNEKRDQADTINGIDGKGGQEEKQKFNSKTSEIDNELSQFYKEIEELENEKDSESSCKELEPSKEQLIPYYQGHNNEVLKFEEEKKKDLSNSPQSHFDYQQCDGNEPGEYPCNGQVIPTFCDNSFTSFMPEWQSMHSFIVPQDPCVPSFNCHLNIQRFSVPPNPPSIFHTQDGFQMQRGYYVDSCQVNCDCSTFDHNDAYTECSDITSSDLSSTNGCAVQDGYASNGFCETREGCWKDSSVYQHNGTDRFMNQQFQEEKLNKLQKLLILLRGLPGSGKTTLSRILLGQSRDGIVFSTDDYFHHQDGYRYNVNQLGDAHDWNQNRAKQAINQGRSPVIIDNTNTQAWEMKPYVEMAIGKGYRVEFHEPETWWKFDPEELEKRNKHGVSRKKIAQMLDRYEYQMSISIVMNSVEPPHKSTQRPPPSQGRPREINLKKTGHRLSKTKQKRNRKRKPKQHSPGKIMEENSIETLSYLTPGDQDPRQSEEEDLEDTKRELECSLTSALRNEVGDFVNGHKDERWENIISENSLPNVTSVVELDDAPKKPLPKEEDDLFLSLSLMPNESSVSCPTVTQSLSFVASDACSGTKVEKHIERRDITALDIQNRCIETPCSIMQKRETMDKSLLNETILCPPYGSRTSDKVLRKEQDINTTKHNYWAVFSNDLSDEELPLGSERQPYFGSWPEGPHKFVYEQRPKKERRQKLASPDSREQLIKLISTSEGVSEPGSSTETLIEEKLLIENEDLSPPTENIDSIIGTETNLCRSYFLQLDVLRSALHSTKNKKREQRGIFMLAPDLKLLGQSYVSAKERETCDLLTESRGINISLEEEKGRLSEISNEDETKQKHTTFKHHSSWFYFDVVKDSLLNVGGQFYSHYLLFSRLRHSVYFYKNPIPSLILQYTSIFWKISFTSKKPILTFNSQTRVNDTLSDVKFPSSQILSSQTDTSYSFRVTSDLPFLNERLGEKLETREEPKPLHFLQTEDNQDLTSTDCFDSLQLPLSQEFAFQLVKLFGSPGVPVESLLPDDYVVPLDRNTLKMIYLQWKTSVEVHFCGFQRRPSLTSLIIINILHFFNNFQGYFPFTVIIKYWLSSHMLYNTSLSMSYPQSFVPPTSPPPFCPPPLLTLVCSLYL</sequence>
<dbReference type="Proteomes" id="UP000314985">
    <property type="component" value="Chromosome 11"/>
</dbReference>